<dbReference type="Proteomes" id="UP000248597">
    <property type="component" value="Unassembled WGS sequence"/>
</dbReference>
<dbReference type="AlphaFoldDB" id="A0A2W5L3F9"/>
<gene>
    <name evidence="1" type="ORF">DI569_02655</name>
</gene>
<accession>A0A2W5L3F9</accession>
<sequence length="77" mass="8431">MTDSVFDTPLLTVREAELLARAKRELEAEHASESTALKLEIRSLKLERGALLECFTAASAYASALIRTFGPQPLPLT</sequence>
<comment type="caution">
    <text evidence="1">The sequence shown here is derived from an EMBL/GenBank/DDBJ whole genome shotgun (WGS) entry which is preliminary data.</text>
</comment>
<organism evidence="1 2">
    <name type="scientific">Sphingopyxis macrogoltabida</name>
    <name type="common">Sphingomonas macrogoltabidus</name>
    <dbReference type="NCBI Taxonomy" id="33050"/>
    <lineage>
        <taxon>Bacteria</taxon>
        <taxon>Pseudomonadati</taxon>
        <taxon>Pseudomonadota</taxon>
        <taxon>Alphaproteobacteria</taxon>
        <taxon>Sphingomonadales</taxon>
        <taxon>Sphingomonadaceae</taxon>
        <taxon>Sphingopyxis</taxon>
    </lineage>
</organism>
<proteinExistence type="predicted"/>
<dbReference type="EMBL" id="QFPJ01000004">
    <property type="protein sequence ID" value="PZQ23891.1"/>
    <property type="molecule type" value="Genomic_DNA"/>
</dbReference>
<reference evidence="1 2" key="1">
    <citation type="submission" date="2017-08" db="EMBL/GenBank/DDBJ databases">
        <title>Infants hospitalized years apart are colonized by the same room-sourced microbial strains.</title>
        <authorList>
            <person name="Brooks B."/>
            <person name="Olm M.R."/>
            <person name="Firek B.A."/>
            <person name="Baker R."/>
            <person name="Thomas B.C."/>
            <person name="Morowitz M.J."/>
            <person name="Banfield J.F."/>
        </authorList>
    </citation>
    <scope>NUCLEOTIDE SEQUENCE [LARGE SCALE GENOMIC DNA]</scope>
    <source>
        <strain evidence="1">S2_005_003_R2_47</strain>
    </source>
</reference>
<protein>
    <submittedName>
        <fullName evidence="1">Uncharacterized protein</fullName>
    </submittedName>
</protein>
<name>A0A2W5L3F9_SPHMC</name>
<evidence type="ECO:0000313" key="2">
    <source>
        <dbReference type="Proteomes" id="UP000248597"/>
    </source>
</evidence>
<evidence type="ECO:0000313" key="1">
    <source>
        <dbReference type="EMBL" id="PZQ23891.1"/>
    </source>
</evidence>